<gene>
    <name evidence="2" type="ORF">HLB44_07320</name>
</gene>
<dbReference type="Proteomes" id="UP000737171">
    <property type="component" value="Unassembled WGS sequence"/>
</dbReference>
<dbReference type="GO" id="GO:0004519">
    <property type="term" value="F:endonuclease activity"/>
    <property type="evidence" value="ECO:0007669"/>
    <property type="project" value="UniProtKB-KW"/>
</dbReference>
<evidence type="ECO:0000313" key="2">
    <source>
        <dbReference type="EMBL" id="NRF66788.1"/>
    </source>
</evidence>
<name>A0ABX2EDV1_9BURK</name>
<evidence type="ECO:0000313" key="3">
    <source>
        <dbReference type="Proteomes" id="UP000737171"/>
    </source>
</evidence>
<organism evidence="2 3">
    <name type="scientific">Pseudaquabacterium terrae</name>
    <dbReference type="NCBI Taxonomy" id="2732868"/>
    <lineage>
        <taxon>Bacteria</taxon>
        <taxon>Pseudomonadati</taxon>
        <taxon>Pseudomonadota</taxon>
        <taxon>Betaproteobacteria</taxon>
        <taxon>Burkholderiales</taxon>
        <taxon>Sphaerotilaceae</taxon>
        <taxon>Pseudaquabacterium</taxon>
    </lineage>
</organism>
<proteinExistence type="predicted"/>
<keyword evidence="3" id="KW-1185">Reference proteome</keyword>
<keyword evidence="2" id="KW-0255">Endonuclease</keyword>
<dbReference type="InterPro" id="IPR008538">
    <property type="entry name" value="Uma2"/>
</dbReference>
<dbReference type="PANTHER" id="PTHR36558:SF1">
    <property type="entry name" value="RESTRICTION ENDONUCLEASE DOMAIN-CONTAINING PROTEIN-RELATED"/>
    <property type="match status" value="1"/>
</dbReference>
<dbReference type="PANTHER" id="PTHR36558">
    <property type="entry name" value="GLR1098 PROTEIN"/>
    <property type="match status" value="1"/>
</dbReference>
<protein>
    <submittedName>
        <fullName evidence="2">Uma2 family endonuclease</fullName>
    </submittedName>
</protein>
<sequence length="186" mass="20799">MGVALQKLSLADFLAWENAQVEKHEYYRGEVFAMVGGRRSHGRVMLNLARQLMNRLDGSPCQVFADSMKVQVGDDAILYPDIFVTCDKADLATDQIFRAPTLVIEVLSPSTQACDRSQKFALYRRIATLQEYVLVDPETRRIEAFRRTADNQWLFVDMSGDEAMVAASIDCSVPLAEVFAGVDPAE</sequence>
<reference evidence="2 3" key="1">
    <citation type="submission" date="2020-05" db="EMBL/GenBank/DDBJ databases">
        <title>Aquincola sp. isolate from soil.</title>
        <authorList>
            <person name="Han J."/>
            <person name="Kim D.-U."/>
        </authorList>
    </citation>
    <scope>NUCLEOTIDE SEQUENCE [LARGE SCALE GENOMIC DNA]</scope>
    <source>
        <strain evidence="2 3">S2</strain>
    </source>
</reference>
<dbReference type="InterPro" id="IPR012296">
    <property type="entry name" value="Nuclease_put_TT1808"/>
</dbReference>
<evidence type="ECO:0000259" key="1">
    <source>
        <dbReference type="Pfam" id="PF05685"/>
    </source>
</evidence>
<accession>A0ABX2EDV1</accession>
<keyword evidence="2" id="KW-0378">Hydrolase</keyword>
<keyword evidence="2" id="KW-0540">Nuclease</keyword>
<dbReference type="Gene3D" id="3.90.1570.10">
    <property type="entry name" value="tt1808, chain A"/>
    <property type="match status" value="1"/>
</dbReference>
<dbReference type="InterPro" id="IPR011335">
    <property type="entry name" value="Restrct_endonuc-II-like"/>
</dbReference>
<comment type="caution">
    <text evidence="2">The sequence shown here is derived from an EMBL/GenBank/DDBJ whole genome shotgun (WGS) entry which is preliminary data.</text>
</comment>
<dbReference type="Pfam" id="PF05685">
    <property type="entry name" value="Uma2"/>
    <property type="match status" value="1"/>
</dbReference>
<dbReference type="CDD" id="cd06260">
    <property type="entry name" value="DUF820-like"/>
    <property type="match status" value="1"/>
</dbReference>
<feature type="domain" description="Putative restriction endonuclease" evidence="1">
    <location>
        <begin position="11"/>
        <end position="162"/>
    </location>
</feature>
<dbReference type="SUPFAM" id="SSF52980">
    <property type="entry name" value="Restriction endonuclease-like"/>
    <property type="match status" value="1"/>
</dbReference>
<dbReference type="EMBL" id="JABRWJ010000002">
    <property type="protein sequence ID" value="NRF66788.1"/>
    <property type="molecule type" value="Genomic_DNA"/>
</dbReference>